<proteinExistence type="predicted"/>
<protein>
    <submittedName>
        <fullName evidence="2">PIN domain-containing protein</fullName>
    </submittedName>
</protein>
<dbReference type="Gene3D" id="3.40.50.1010">
    <property type="entry name" value="5'-nuclease"/>
    <property type="match status" value="1"/>
</dbReference>
<dbReference type="RefSeq" id="WP_377168588.1">
    <property type="nucleotide sequence ID" value="NZ_JBHSMQ010000005.1"/>
</dbReference>
<gene>
    <name evidence="2" type="ORF">ACFQDI_16145</name>
</gene>
<evidence type="ECO:0000313" key="3">
    <source>
        <dbReference type="Proteomes" id="UP001596052"/>
    </source>
</evidence>
<sequence length="157" mass="17641">MTPYADTNYFTRLYLELEGAEKARGWAKDAALQGAAPLPVTWLTELELINAFQRCVFVARTEGRLRVTSEFAGAAQQEFRDALSAGQFLRPALVPCSRLKEKFEELSLRHTAAHGYRTYDLLHVSFALLLGCDTFWSFDVKALELAALEGLRVPDLQ</sequence>
<dbReference type="SUPFAM" id="SSF88723">
    <property type="entry name" value="PIN domain-like"/>
    <property type="match status" value="1"/>
</dbReference>
<dbReference type="InterPro" id="IPR002716">
    <property type="entry name" value="PIN_dom"/>
</dbReference>
<dbReference type="EMBL" id="JBHSMQ010000005">
    <property type="protein sequence ID" value="MFC5456395.1"/>
    <property type="molecule type" value="Genomic_DNA"/>
</dbReference>
<feature type="domain" description="PIN" evidence="1">
    <location>
        <begin position="5"/>
        <end position="144"/>
    </location>
</feature>
<evidence type="ECO:0000259" key="1">
    <source>
        <dbReference type="Pfam" id="PF01850"/>
    </source>
</evidence>
<reference evidence="3" key="1">
    <citation type="journal article" date="2019" name="Int. J. Syst. Evol. Microbiol.">
        <title>The Global Catalogue of Microorganisms (GCM) 10K type strain sequencing project: providing services to taxonomists for standard genome sequencing and annotation.</title>
        <authorList>
            <consortium name="The Broad Institute Genomics Platform"/>
            <consortium name="The Broad Institute Genome Sequencing Center for Infectious Disease"/>
            <person name="Wu L."/>
            <person name="Ma J."/>
        </authorList>
    </citation>
    <scope>NUCLEOTIDE SEQUENCE [LARGE SCALE GENOMIC DNA]</scope>
    <source>
        <strain evidence="3">CGMCC 4.1469</strain>
    </source>
</reference>
<accession>A0ABW0KSC8</accession>
<dbReference type="InterPro" id="IPR029060">
    <property type="entry name" value="PIN-like_dom_sf"/>
</dbReference>
<dbReference type="Pfam" id="PF01850">
    <property type="entry name" value="PIN"/>
    <property type="match status" value="1"/>
</dbReference>
<dbReference type="Proteomes" id="UP001596052">
    <property type="component" value="Unassembled WGS sequence"/>
</dbReference>
<comment type="caution">
    <text evidence="2">The sequence shown here is derived from an EMBL/GenBank/DDBJ whole genome shotgun (WGS) entry which is preliminary data.</text>
</comment>
<keyword evidence="3" id="KW-1185">Reference proteome</keyword>
<organism evidence="2 3">
    <name type="scientific">Prosthecobacter fluviatilis</name>
    <dbReference type="NCBI Taxonomy" id="445931"/>
    <lineage>
        <taxon>Bacteria</taxon>
        <taxon>Pseudomonadati</taxon>
        <taxon>Verrucomicrobiota</taxon>
        <taxon>Verrucomicrobiia</taxon>
        <taxon>Verrucomicrobiales</taxon>
        <taxon>Verrucomicrobiaceae</taxon>
        <taxon>Prosthecobacter</taxon>
    </lineage>
</organism>
<evidence type="ECO:0000313" key="2">
    <source>
        <dbReference type="EMBL" id="MFC5456395.1"/>
    </source>
</evidence>
<name>A0ABW0KSC8_9BACT</name>